<proteinExistence type="predicted"/>
<feature type="domain" description="FecR protein" evidence="1">
    <location>
        <begin position="168"/>
        <end position="260"/>
    </location>
</feature>
<dbReference type="EMBL" id="JBHULX010000004">
    <property type="protein sequence ID" value="MFD2590695.1"/>
    <property type="molecule type" value="Genomic_DNA"/>
</dbReference>
<organism evidence="3 4">
    <name type="scientific">Aquimarina hainanensis</name>
    <dbReference type="NCBI Taxonomy" id="1578017"/>
    <lineage>
        <taxon>Bacteria</taxon>
        <taxon>Pseudomonadati</taxon>
        <taxon>Bacteroidota</taxon>
        <taxon>Flavobacteriia</taxon>
        <taxon>Flavobacteriales</taxon>
        <taxon>Flavobacteriaceae</taxon>
        <taxon>Aquimarina</taxon>
    </lineage>
</organism>
<dbReference type="InterPro" id="IPR012373">
    <property type="entry name" value="Ferrdict_sens_TM"/>
</dbReference>
<dbReference type="Gene3D" id="3.55.50.30">
    <property type="match status" value="1"/>
</dbReference>
<evidence type="ECO:0000313" key="4">
    <source>
        <dbReference type="Proteomes" id="UP001597459"/>
    </source>
</evidence>
<dbReference type="PANTHER" id="PTHR30273">
    <property type="entry name" value="PERIPLASMIC SIGNAL SENSOR AND SIGMA FACTOR ACTIVATOR FECR-RELATED"/>
    <property type="match status" value="1"/>
</dbReference>
<evidence type="ECO:0000259" key="1">
    <source>
        <dbReference type="Pfam" id="PF04773"/>
    </source>
</evidence>
<dbReference type="Proteomes" id="UP001597459">
    <property type="component" value="Unassembled WGS sequence"/>
</dbReference>
<evidence type="ECO:0000259" key="2">
    <source>
        <dbReference type="Pfam" id="PF16344"/>
    </source>
</evidence>
<dbReference type="InterPro" id="IPR006860">
    <property type="entry name" value="FecR"/>
</dbReference>
<keyword evidence="4" id="KW-1185">Reference proteome</keyword>
<feature type="domain" description="Protein FecR C-terminal" evidence="2">
    <location>
        <begin position="308"/>
        <end position="376"/>
    </location>
</feature>
<sequence length="378" mass="43081">MDDKHFLFLLEKYLAKKATPEEEQILMDYYESFQEKALWNEQIESEDEIKKRIYSKIKNQIQQDENSIRINNLLKYAAVFIGLIGSLYFFKNTIINLATSSNTDSLISKRDHITLTLDNGKIETLSEDGIHKIVDTDGNVIGEKKGNEIKYFKNKKATNTAYNKLSIPFGKRLNLVLSDGTKVKLNSGSTISYPTQFSDKETRHVSIQGEAYFDVVKDPSRPFIVDANQIHIKVLGTQFNVSHYGTSPDIQTVLVEGAIELYNTPKTAISSTRVKLTPGQKGSWNKTAKKIIVDSVDVQPYIAWIQGKLVFKKMSFIHIAETLERHFDIQIKNDYPLLNHQIYSASFNGETIEEILKTFSEDTPFSFTRKGNIISITK</sequence>
<dbReference type="RefSeq" id="WP_378257255.1">
    <property type="nucleotide sequence ID" value="NZ_JBHSJV010000001.1"/>
</dbReference>
<dbReference type="Gene3D" id="2.60.120.1440">
    <property type="match status" value="1"/>
</dbReference>
<name>A0ABW5N5A8_9FLAO</name>
<reference evidence="4" key="1">
    <citation type="journal article" date="2019" name="Int. J. Syst. Evol. Microbiol.">
        <title>The Global Catalogue of Microorganisms (GCM) 10K type strain sequencing project: providing services to taxonomists for standard genome sequencing and annotation.</title>
        <authorList>
            <consortium name="The Broad Institute Genomics Platform"/>
            <consortium name="The Broad Institute Genome Sequencing Center for Infectious Disease"/>
            <person name="Wu L."/>
            <person name="Ma J."/>
        </authorList>
    </citation>
    <scope>NUCLEOTIDE SEQUENCE [LARGE SCALE GENOMIC DNA]</scope>
    <source>
        <strain evidence="4">KCTC 42423</strain>
    </source>
</reference>
<dbReference type="Pfam" id="PF16344">
    <property type="entry name" value="FecR_C"/>
    <property type="match status" value="1"/>
</dbReference>
<comment type="caution">
    <text evidence="3">The sequence shown here is derived from an EMBL/GenBank/DDBJ whole genome shotgun (WGS) entry which is preliminary data.</text>
</comment>
<evidence type="ECO:0000313" key="3">
    <source>
        <dbReference type="EMBL" id="MFD2590695.1"/>
    </source>
</evidence>
<dbReference type="InterPro" id="IPR032508">
    <property type="entry name" value="FecR_C"/>
</dbReference>
<gene>
    <name evidence="3" type="ORF">ACFSTE_07600</name>
</gene>
<dbReference type="Pfam" id="PF04773">
    <property type="entry name" value="FecR"/>
    <property type="match status" value="1"/>
</dbReference>
<protein>
    <submittedName>
        <fullName evidence="3">FecR family protein</fullName>
    </submittedName>
</protein>
<dbReference type="PANTHER" id="PTHR30273:SF2">
    <property type="entry name" value="PROTEIN FECR"/>
    <property type="match status" value="1"/>
</dbReference>
<accession>A0ABW5N5A8</accession>